<gene>
    <name evidence="5" type="ORF">SAMN04487926_14445</name>
</gene>
<reference evidence="5" key="1">
    <citation type="submission" date="2016-10" db="EMBL/GenBank/DDBJ databases">
        <authorList>
            <person name="Varghese N."/>
            <person name="Submissions S."/>
        </authorList>
    </citation>
    <scope>NUCLEOTIDE SEQUENCE [LARGE SCALE GENOMIC DNA]</scope>
    <source>
        <strain evidence="5">YR281</strain>
    </source>
</reference>
<feature type="domain" description="Histidine kinase" evidence="4">
    <location>
        <begin position="251"/>
        <end position="461"/>
    </location>
</feature>
<evidence type="ECO:0000313" key="6">
    <source>
        <dbReference type="Proteomes" id="UP000198900"/>
    </source>
</evidence>
<dbReference type="PROSITE" id="PS50042">
    <property type="entry name" value="CNMP_BINDING_3"/>
    <property type="match status" value="1"/>
</dbReference>
<dbReference type="Gene3D" id="2.60.120.10">
    <property type="entry name" value="Jelly Rolls"/>
    <property type="match status" value="1"/>
</dbReference>
<evidence type="ECO:0000256" key="1">
    <source>
        <dbReference type="ARBA" id="ARBA00000085"/>
    </source>
</evidence>
<dbReference type="AlphaFoldDB" id="A0A7Z7BKM8"/>
<evidence type="ECO:0000259" key="3">
    <source>
        <dbReference type="PROSITE" id="PS50042"/>
    </source>
</evidence>
<dbReference type="PRINTS" id="PR00344">
    <property type="entry name" value="BCTRLSENSOR"/>
</dbReference>
<protein>
    <recommendedName>
        <fullName evidence="2">histidine kinase</fullName>
        <ecNumber evidence="2">2.7.13.3</ecNumber>
    </recommendedName>
</protein>
<evidence type="ECO:0000259" key="4">
    <source>
        <dbReference type="PROSITE" id="PS50109"/>
    </source>
</evidence>
<dbReference type="Gene3D" id="3.30.565.10">
    <property type="entry name" value="Histidine kinase-like ATPase, C-terminal domain"/>
    <property type="match status" value="1"/>
</dbReference>
<name>A0A7Z7BKM8_9BURK</name>
<accession>A0A7Z7BKM8</accession>
<dbReference type="RefSeq" id="WP_091790041.1">
    <property type="nucleotide sequence ID" value="NZ_FNDI01000044.1"/>
</dbReference>
<dbReference type="Pfam" id="PF02518">
    <property type="entry name" value="HATPase_c"/>
    <property type="match status" value="1"/>
</dbReference>
<dbReference type="Pfam" id="PF00027">
    <property type="entry name" value="cNMP_binding"/>
    <property type="match status" value="1"/>
</dbReference>
<dbReference type="EC" id="2.7.13.3" evidence="2"/>
<dbReference type="InterPro" id="IPR004358">
    <property type="entry name" value="Sig_transdc_His_kin-like_C"/>
</dbReference>
<dbReference type="EMBL" id="FNDI01000044">
    <property type="protein sequence ID" value="SDJ35332.1"/>
    <property type="molecule type" value="Genomic_DNA"/>
</dbReference>
<dbReference type="SMART" id="SM00387">
    <property type="entry name" value="HATPase_c"/>
    <property type="match status" value="1"/>
</dbReference>
<proteinExistence type="predicted"/>
<dbReference type="SUPFAM" id="SSF51206">
    <property type="entry name" value="cAMP-binding domain-like"/>
    <property type="match status" value="1"/>
</dbReference>
<feature type="domain" description="Cyclic nucleotide-binding" evidence="3">
    <location>
        <begin position="12"/>
        <end position="131"/>
    </location>
</feature>
<evidence type="ECO:0000313" key="5">
    <source>
        <dbReference type="EMBL" id="SDJ35332.1"/>
    </source>
</evidence>
<dbReference type="PROSITE" id="PS50109">
    <property type="entry name" value="HIS_KIN"/>
    <property type="match status" value="1"/>
</dbReference>
<dbReference type="PANTHER" id="PTHR43065">
    <property type="entry name" value="SENSOR HISTIDINE KINASE"/>
    <property type="match status" value="1"/>
</dbReference>
<dbReference type="InterPro" id="IPR036890">
    <property type="entry name" value="HATPase_C_sf"/>
</dbReference>
<dbReference type="InterPro" id="IPR018490">
    <property type="entry name" value="cNMP-bd_dom_sf"/>
</dbReference>
<keyword evidence="6" id="KW-1185">Reference proteome</keyword>
<evidence type="ECO:0000256" key="2">
    <source>
        <dbReference type="ARBA" id="ARBA00012438"/>
    </source>
</evidence>
<dbReference type="GO" id="GO:0004673">
    <property type="term" value="F:protein histidine kinase activity"/>
    <property type="evidence" value="ECO:0007669"/>
    <property type="project" value="UniProtKB-EC"/>
</dbReference>
<dbReference type="SMART" id="SM00100">
    <property type="entry name" value="cNMP"/>
    <property type="match status" value="1"/>
</dbReference>
<dbReference type="Gene3D" id="1.10.287.130">
    <property type="match status" value="1"/>
</dbReference>
<dbReference type="PANTHER" id="PTHR43065:SF48">
    <property type="entry name" value="HISTIDINE KINASE"/>
    <property type="match status" value="1"/>
</dbReference>
<organism evidence="5 6">
    <name type="scientific">Paraburkholderia steynii</name>
    <dbReference type="NCBI Taxonomy" id="1245441"/>
    <lineage>
        <taxon>Bacteria</taxon>
        <taxon>Pseudomonadati</taxon>
        <taxon>Pseudomonadota</taxon>
        <taxon>Betaproteobacteria</taxon>
        <taxon>Burkholderiales</taxon>
        <taxon>Burkholderiaceae</taxon>
        <taxon>Paraburkholderia</taxon>
    </lineage>
</organism>
<dbReference type="InterPro" id="IPR000595">
    <property type="entry name" value="cNMP-bd_dom"/>
</dbReference>
<dbReference type="CDD" id="cd00038">
    <property type="entry name" value="CAP_ED"/>
    <property type="match status" value="1"/>
</dbReference>
<dbReference type="InterPro" id="IPR014710">
    <property type="entry name" value="RmlC-like_jellyroll"/>
</dbReference>
<dbReference type="Proteomes" id="UP000198900">
    <property type="component" value="Unassembled WGS sequence"/>
</dbReference>
<dbReference type="SUPFAM" id="SSF55874">
    <property type="entry name" value="ATPase domain of HSP90 chaperone/DNA topoisomerase II/histidine kinase"/>
    <property type="match status" value="1"/>
</dbReference>
<dbReference type="InterPro" id="IPR005467">
    <property type="entry name" value="His_kinase_dom"/>
</dbReference>
<comment type="caution">
    <text evidence="5">The sequence shown here is derived from an EMBL/GenBank/DDBJ whole genome shotgun (WGS) entry which is preliminary data.</text>
</comment>
<dbReference type="InterPro" id="IPR003594">
    <property type="entry name" value="HATPase_dom"/>
</dbReference>
<sequence length="464" mass="50809">MIQLDELRGHPLFKDLSEALLQWLREQLTEVSIAAGEVLAREGETRSHFYVVLQGEVAATKLSRGQQIPTSRFIAPSYFGAVSLLSGTPAPGTLKAVTDGRVALLPERAFRELLVGSETFCRLIFHSSFDRLMNLEATLRNREKLAALGTLAAGLAHELNNPAAALVRTADRAVDALATLKVAHIELRDSSIPVDAMKNLEGLGERQGLTNVMSAIDALKRNQAADALSDWLLAQGVGKPWLLAPCLVSAGILQEELDPLAVTLNREQFAAAVHWLASTLELNALMEDIRVGSVRISGIIRAMKSYSHMDQSPQQEVDIHEGIEDTLIIMQHRLKQGVTVHREYDHSLPHLSVYGSELNQVWTNLIDNAIDAMSGKGEIVVRTYREMDEAVVEFTDNGTGIADDVMPHLFEPFFSTKPPGQGTGLGLDISYQTVVNRHRGALLVSSRPGQTTFQVRLPLVSRPG</sequence>
<comment type="catalytic activity">
    <reaction evidence="1">
        <text>ATP + protein L-histidine = ADP + protein N-phospho-L-histidine.</text>
        <dbReference type="EC" id="2.7.13.3"/>
    </reaction>
</comment>